<feature type="transmembrane region" description="Helical" evidence="2">
    <location>
        <begin position="244"/>
        <end position="263"/>
    </location>
</feature>
<keyword evidence="4" id="KW-1185">Reference proteome</keyword>
<feature type="region of interest" description="Disordered" evidence="1">
    <location>
        <begin position="541"/>
        <end position="576"/>
    </location>
</feature>
<feature type="transmembrane region" description="Helical" evidence="2">
    <location>
        <begin position="158"/>
        <end position="178"/>
    </location>
</feature>
<feature type="transmembrane region" description="Helical" evidence="2">
    <location>
        <begin position="87"/>
        <end position="105"/>
    </location>
</feature>
<evidence type="ECO:0000313" key="3">
    <source>
        <dbReference type="EMBL" id="KAH8689666.1"/>
    </source>
</evidence>
<dbReference type="RefSeq" id="XP_046066020.1">
    <property type="nucleotide sequence ID" value="XM_046221304.1"/>
</dbReference>
<proteinExistence type="predicted"/>
<accession>A0AAD4KGB0</accession>
<evidence type="ECO:0000313" key="4">
    <source>
        <dbReference type="Proteomes" id="UP001201262"/>
    </source>
</evidence>
<keyword evidence="2" id="KW-1133">Transmembrane helix</keyword>
<dbReference type="AlphaFoldDB" id="A0AAD4KGB0"/>
<evidence type="ECO:0000256" key="1">
    <source>
        <dbReference type="SAM" id="MobiDB-lite"/>
    </source>
</evidence>
<dbReference type="Proteomes" id="UP001201262">
    <property type="component" value="Unassembled WGS sequence"/>
</dbReference>
<feature type="compositionally biased region" description="Polar residues" evidence="1">
    <location>
        <begin position="541"/>
        <end position="558"/>
    </location>
</feature>
<feature type="region of interest" description="Disordered" evidence="1">
    <location>
        <begin position="358"/>
        <end position="395"/>
    </location>
</feature>
<evidence type="ECO:0000256" key="2">
    <source>
        <dbReference type="SAM" id="Phobius"/>
    </source>
</evidence>
<organism evidence="3 4">
    <name type="scientific">Talaromyces proteolyticus</name>
    <dbReference type="NCBI Taxonomy" id="1131652"/>
    <lineage>
        <taxon>Eukaryota</taxon>
        <taxon>Fungi</taxon>
        <taxon>Dikarya</taxon>
        <taxon>Ascomycota</taxon>
        <taxon>Pezizomycotina</taxon>
        <taxon>Eurotiomycetes</taxon>
        <taxon>Eurotiomycetidae</taxon>
        <taxon>Eurotiales</taxon>
        <taxon>Trichocomaceae</taxon>
        <taxon>Talaromyces</taxon>
        <taxon>Talaromyces sect. Bacilispori</taxon>
    </lineage>
</organism>
<protein>
    <submittedName>
        <fullName evidence="3">Uncharacterized protein</fullName>
    </submittedName>
</protein>
<feature type="transmembrane region" description="Helical" evidence="2">
    <location>
        <begin position="125"/>
        <end position="146"/>
    </location>
</feature>
<comment type="caution">
    <text evidence="3">The sequence shown here is derived from an EMBL/GenBank/DDBJ whole genome shotgun (WGS) entry which is preliminary data.</text>
</comment>
<keyword evidence="2" id="KW-0812">Transmembrane</keyword>
<feature type="transmembrane region" description="Helical" evidence="2">
    <location>
        <begin position="35"/>
        <end position="59"/>
    </location>
</feature>
<reference evidence="3" key="1">
    <citation type="submission" date="2021-12" db="EMBL/GenBank/DDBJ databases">
        <title>Convergent genome expansion in fungi linked to evolution of root-endophyte symbiosis.</title>
        <authorList>
            <consortium name="DOE Joint Genome Institute"/>
            <person name="Ke Y.-H."/>
            <person name="Bonito G."/>
            <person name="Liao H.-L."/>
            <person name="Looney B."/>
            <person name="Rojas-Flechas A."/>
            <person name="Nash J."/>
            <person name="Hameed K."/>
            <person name="Schadt C."/>
            <person name="Martin F."/>
            <person name="Crous P.W."/>
            <person name="Miettinen O."/>
            <person name="Magnuson J.K."/>
            <person name="Labbe J."/>
            <person name="Jacobson D."/>
            <person name="Doktycz M.J."/>
            <person name="Veneault-Fourrey C."/>
            <person name="Kuo A."/>
            <person name="Mondo S."/>
            <person name="Calhoun S."/>
            <person name="Riley R."/>
            <person name="Ohm R."/>
            <person name="LaButti K."/>
            <person name="Andreopoulos B."/>
            <person name="Pangilinan J."/>
            <person name="Nolan M."/>
            <person name="Tritt A."/>
            <person name="Clum A."/>
            <person name="Lipzen A."/>
            <person name="Daum C."/>
            <person name="Barry K."/>
            <person name="Grigoriev I.V."/>
            <person name="Vilgalys R."/>
        </authorList>
    </citation>
    <scope>NUCLEOTIDE SEQUENCE</scope>
    <source>
        <strain evidence="3">PMI_201</strain>
    </source>
</reference>
<feature type="compositionally biased region" description="Polar residues" evidence="1">
    <location>
        <begin position="566"/>
        <end position="576"/>
    </location>
</feature>
<dbReference type="EMBL" id="JAJTJA010000015">
    <property type="protein sequence ID" value="KAH8689666.1"/>
    <property type="molecule type" value="Genomic_DNA"/>
</dbReference>
<feature type="transmembrane region" description="Helical" evidence="2">
    <location>
        <begin position="275"/>
        <end position="296"/>
    </location>
</feature>
<gene>
    <name evidence="3" type="ORF">BGW36DRAFT_433668</name>
</gene>
<name>A0AAD4KGB0_9EURO</name>
<dbReference type="GeneID" id="70251591"/>
<keyword evidence="2" id="KW-0472">Membrane</keyword>
<feature type="transmembrane region" description="Helical" evidence="2">
    <location>
        <begin position="198"/>
        <end position="223"/>
    </location>
</feature>
<sequence>MNKFFILRRTLNEQNDMQTRSVQAASGNGYKEQMIALFLIIFDMVSAGLLMAIVFYDVWRLRRKSASIRIHNRSPPNFFQCIQPGEVVSLAFATAVLAQGVLFLVVQCMDLQSPVSQNCRAVSQIVFPAMWLVGLVVLVFGFETLYRAFQRRRFASRGRWNVCICWTSILILLVLLWIPTRVRSSMTDTCPSALLFFVMPWADIAFGITIGIVVLSVLIALALTTQLLRTPVVNRAERLAASQMVYYLGITAVIFVLILPLWARISFNSPPGFTFMMALVSMNIIGMTVSLFQLVFRSDGEEMSIRPPKSWQCCKSFRLSTFNLNNHISSRGVVDEDLVSHILNNPLEISEYDPVYDNARSPETPNLKKPVTPTPIITSSSDNAPAPRRTRYSPFPTKVSINQSQYLRPSLDEEPLPLPPRLPTSIYRDSFDTNHTTVQIGLRLSNRVLTSGIRSSNSGPALPLSPQDIPPEPHYGKAIGHLSATSLEVPVTLRSSATENINQNGFSYPIKPLRLKKNILSPRTAQSEQLSPVMNFSRLPSSVYQEQTPPKKSLNLDTNGEELPTGSGSSSPWPLRDSQTILLSSKVYDPEKDNWI</sequence>